<evidence type="ECO:0000313" key="6">
    <source>
        <dbReference type="EMBL" id="TGO48852.1"/>
    </source>
</evidence>
<accession>A0A4Z1HNJ7</accession>
<name>A0A4Z1HNJ7_9HELO</name>
<feature type="transmembrane region" description="Helical" evidence="5">
    <location>
        <begin position="107"/>
        <end position="127"/>
    </location>
</feature>
<dbReference type="InterPro" id="IPR002523">
    <property type="entry name" value="MgTranspt_CorA/ZnTranspt_ZntB"/>
</dbReference>
<dbReference type="AlphaFoldDB" id="A0A4Z1HNJ7"/>
<dbReference type="Pfam" id="PF01544">
    <property type="entry name" value="CorA"/>
    <property type="match status" value="1"/>
</dbReference>
<keyword evidence="3 5" id="KW-1133">Transmembrane helix</keyword>
<evidence type="ECO:0000256" key="5">
    <source>
        <dbReference type="SAM" id="Phobius"/>
    </source>
</evidence>
<evidence type="ECO:0000313" key="7">
    <source>
        <dbReference type="Proteomes" id="UP000297527"/>
    </source>
</evidence>
<proteinExistence type="predicted"/>
<gene>
    <name evidence="6" type="ORF">BCON_0228g00100</name>
</gene>
<dbReference type="OrthoDB" id="3231000at2759"/>
<reference evidence="6 7" key="1">
    <citation type="submission" date="2017-12" db="EMBL/GenBank/DDBJ databases">
        <title>Comparative genomics of Botrytis spp.</title>
        <authorList>
            <person name="Valero-Jimenez C.A."/>
            <person name="Tapia P."/>
            <person name="Veloso J."/>
            <person name="Silva-Moreno E."/>
            <person name="Staats M."/>
            <person name="Valdes J.H."/>
            <person name="Van Kan J.A.L."/>
        </authorList>
    </citation>
    <scope>NUCLEOTIDE SEQUENCE [LARGE SCALE GENOMIC DNA]</scope>
    <source>
        <strain evidence="6 7">MUCL11595</strain>
    </source>
</reference>
<keyword evidence="4 5" id="KW-0472">Membrane</keyword>
<comment type="subcellular location">
    <subcellularLocation>
        <location evidence="1">Membrane</location>
        <topology evidence="1">Multi-pass membrane protein</topology>
    </subcellularLocation>
</comment>
<dbReference type="InterPro" id="IPR045863">
    <property type="entry name" value="CorA_TM1_TM2"/>
</dbReference>
<protein>
    <submittedName>
        <fullName evidence="6">Uncharacterized protein</fullName>
    </submittedName>
</protein>
<dbReference type="GO" id="GO:0016020">
    <property type="term" value="C:membrane"/>
    <property type="evidence" value="ECO:0007669"/>
    <property type="project" value="UniProtKB-SubCell"/>
</dbReference>
<comment type="caution">
    <text evidence="6">The sequence shown here is derived from an EMBL/GenBank/DDBJ whole genome shotgun (WGS) entry which is preliminary data.</text>
</comment>
<dbReference type="Proteomes" id="UP000297527">
    <property type="component" value="Unassembled WGS sequence"/>
</dbReference>
<organism evidence="6 7">
    <name type="scientific">Botryotinia convoluta</name>
    <dbReference type="NCBI Taxonomy" id="54673"/>
    <lineage>
        <taxon>Eukaryota</taxon>
        <taxon>Fungi</taxon>
        <taxon>Dikarya</taxon>
        <taxon>Ascomycota</taxon>
        <taxon>Pezizomycotina</taxon>
        <taxon>Leotiomycetes</taxon>
        <taxon>Helotiales</taxon>
        <taxon>Sclerotiniaceae</taxon>
        <taxon>Botryotinia</taxon>
    </lineage>
</organism>
<evidence type="ECO:0000256" key="4">
    <source>
        <dbReference type="ARBA" id="ARBA00023136"/>
    </source>
</evidence>
<sequence>MKYELQYWLDLTLVDPELRDDQASRDHRLTRAWEKTRSAIESFELITQSLEDYIHENDKIQCLIERHRKSLQRARELEQYVRDTIQLNVGNLSLQESRKSIQQANSVGRLSVLAFIFLPISLVTSFFGMNIHELTGSGAS</sequence>
<dbReference type="GO" id="GO:0046873">
    <property type="term" value="F:metal ion transmembrane transporter activity"/>
    <property type="evidence" value="ECO:0007669"/>
    <property type="project" value="InterPro"/>
</dbReference>
<keyword evidence="2 5" id="KW-0812">Transmembrane</keyword>
<evidence type="ECO:0000256" key="1">
    <source>
        <dbReference type="ARBA" id="ARBA00004141"/>
    </source>
</evidence>
<evidence type="ECO:0000256" key="3">
    <source>
        <dbReference type="ARBA" id="ARBA00022989"/>
    </source>
</evidence>
<dbReference type="Gene3D" id="1.20.58.340">
    <property type="entry name" value="Magnesium transport protein CorA, transmembrane region"/>
    <property type="match status" value="1"/>
</dbReference>
<evidence type="ECO:0000256" key="2">
    <source>
        <dbReference type="ARBA" id="ARBA00022692"/>
    </source>
</evidence>
<dbReference type="SUPFAM" id="SSF144083">
    <property type="entry name" value="Magnesium transport protein CorA, transmembrane region"/>
    <property type="match status" value="1"/>
</dbReference>
<dbReference type="EMBL" id="PQXN01000227">
    <property type="protein sequence ID" value="TGO48852.1"/>
    <property type="molecule type" value="Genomic_DNA"/>
</dbReference>
<keyword evidence="7" id="KW-1185">Reference proteome</keyword>